<dbReference type="AlphaFoldDB" id="A0A370XD26"/>
<dbReference type="GO" id="GO:0043565">
    <property type="term" value="F:sequence-specific DNA binding"/>
    <property type="evidence" value="ECO:0007669"/>
    <property type="project" value="InterPro"/>
</dbReference>
<accession>A0A370XD26</accession>
<gene>
    <name evidence="5" type="ORF">DWU99_02260</name>
</gene>
<protein>
    <submittedName>
        <fullName evidence="5">AraC family transcriptional regulator</fullName>
    </submittedName>
</protein>
<dbReference type="Pfam" id="PF12833">
    <property type="entry name" value="HTH_18"/>
    <property type="match status" value="1"/>
</dbReference>
<dbReference type="SUPFAM" id="SSF46689">
    <property type="entry name" value="Homeodomain-like"/>
    <property type="match status" value="2"/>
</dbReference>
<name>A0A370XD26_9GAMM</name>
<evidence type="ECO:0000259" key="4">
    <source>
        <dbReference type="PROSITE" id="PS01124"/>
    </source>
</evidence>
<dbReference type="GO" id="GO:0003700">
    <property type="term" value="F:DNA-binding transcription factor activity"/>
    <property type="evidence" value="ECO:0007669"/>
    <property type="project" value="InterPro"/>
</dbReference>
<dbReference type="Gene3D" id="1.10.10.60">
    <property type="entry name" value="Homeodomain-like"/>
    <property type="match status" value="2"/>
</dbReference>
<evidence type="ECO:0000256" key="2">
    <source>
        <dbReference type="ARBA" id="ARBA00023125"/>
    </source>
</evidence>
<comment type="caution">
    <text evidence="5">The sequence shown here is derived from an EMBL/GenBank/DDBJ whole genome shotgun (WGS) entry which is preliminary data.</text>
</comment>
<keyword evidence="3" id="KW-0804">Transcription</keyword>
<keyword evidence="1" id="KW-0805">Transcription regulation</keyword>
<organism evidence="5 6">
    <name type="scientific">Dyella psychrodurans</name>
    <dbReference type="NCBI Taxonomy" id="1927960"/>
    <lineage>
        <taxon>Bacteria</taxon>
        <taxon>Pseudomonadati</taxon>
        <taxon>Pseudomonadota</taxon>
        <taxon>Gammaproteobacteria</taxon>
        <taxon>Lysobacterales</taxon>
        <taxon>Rhodanobacteraceae</taxon>
        <taxon>Dyella</taxon>
    </lineage>
</organism>
<evidence type="ECO:0000313" key="6">
    <source>
        <dbReference type="Proteomes" id="UP000255334"/>
    </source>
</evidence>
<sequence>MATRRAFMKEGGSGYPRRQVGGLQAESGDTAFGKHLAGCFGVPEPDLRAERKLERGTISLSELKLDRPMAEPSGSLGCDEAFLVDVQLASIVGHEYWLNGRSIPVEPAVAGMTYIHDLRLDPRAMVRESTHSLHFRIPLATLNAFSEQNGTSPISELIHGPMVGRDDPVMRFLCQAALVALREQHIASGLLLDEILSAVCAHTLGNYGNASAAARRYSSGLARWQELRAKEMMDERMDISLAELALECKLSVTHFARSFRRSTGVSPHQWLLARRVNKAKFLLVESDHSMAHIALECGFSSQSHFNAAFKQCTKMSPGRWRRSFAPWIDSPSE</sequence>
<dbReference type="Proteomes" id="UP000255334">
    <property type="component" value="Unassembled WGS sequence"/>
</dbReference>
<dbReference type="InterPro" id="IPR009057">
    <property type="entry name" value="Homeodomain-like_sf"/>
</dbReference>
<proteinExistence type="predicted"/>
<dbReference type="PROSITE" id="PS01124">
    <property type="entry name" value="HTH_ARAC_FAMILY_2"/>
    <property type="match status" value="1"/>
</dbReference>
<dbReference type="InterPro" id="IPR018060">
    <property type="entry name" value="HTH_AraC"/>
</dbReference>
<keyword evidence="2" id="KW-0238">DNA-binding</keyword>
<keyword evidence="6" id="KW-1185">Reference proteome</keyword>
<dbReference type="EMBL" id="QRBF01000001">
    <property type="protein sequence ID" value="RDS86115.1"/>
    <property type="molecule type" value="Genomic_DNA"/>
</dbReference>
<dbReference type="InterPro" id="IPR050204">
    <property type="entry name" value="AraC_XylS_family_regulators"/>
</dbReference>
<feature type="domain" description="HTH araC/xylS-type" evidence="4">
    <location>
        <begin position="222"/>
        <end position="323"/>
    </location>
</feature>
<evidence type="ECO:0000256" key="3">
    <source>
        <dbReference type="ARBA" id="ARBA00023163"/>
    </source>
</evidence>
<reference evidence="5 6" key="1">
    <citation type="submission" date="2018-07" db="EMBL/GenBank/DDBJ databases">
        <title>Dyella monticola sp. nov. and Dyella psychrodurans sp. nov. isolated from monsoon evergreen broad-leaved forest soil of Dinghu Mountain, China.</title>
        <authorList>
            <person name="Gao Z."/>
            <person name="Qiu L."/>
        </authorList>
    </citation>
    <scope>NUCLEOTIDE SEQUENCE [LARGE SCALE GENOMIC DNA]</scope>
    <source>
        <strain evidence="5 6">4MSK11</strain>
    </source>
</reference>
<dbReference type="PANTHER" id="PTHR46796">
    <property type="entry name" value="HTH-TYPE TRANSCRIPTIONAL ACTIVATOR RHAS-RELATED"/>
    <property type="match status" value="1"/>
</dbReference>
<dbReference type="PANTHER" id="PTHR46796:SF14">
    <property type="entry name" value="TRANSCRIPTIONAL REGULATORY PROTEIN"/>
    <property type="match status" value="1"/>
</dbReference>
<evidence type="ECO:0000256" key="1">
    <source>
        <dbReference type="ARBA" id="ARBA00023015"/>
    </source>
</evidence>
<dbReference type="SMART" id="SM00342">
    <property type="entry name" value="HTH_ARAC"/>
    <property type="match status" value="1"/>
</dbReference>
<evidence type="ECO:0000313" key="5">
    <source>
        <dbReference type="EMBL" id="RDS86115.1"/>
    </source>
</evidence>